<dbReference type="EC" id="2.7.7.-" evidence="9"/>
<keyword evidence="4 9" id="KW-0548">Nucleotidyltransferase</keyword>
<evidence type="ECO:0000259" key="8">
    <source>
        <dbReference type="SMART" id="SM00778"/>
    </source>
</evidence>
<dbReference type="GO" id="GO:0016779">
    <property type="term" value="F:nucleotidyltransferase activity"/>
    <property type="evidence" value="ECO:0007669"/>
    <property type="project" value="UniProtKB-KW"/>
</dbReference>
<dbReference type="SUPFAM" id="SSF57783">
    <property type="entry name" value="Zinc beta-ribbon"/>
    <property type="match status" value="1"/>
</dbReference>
<dbReference type="InterPro" id="IPR034154">
    <property type="entry name" value="TOPRIM_DnaG/twinkle"/>
</dbReference>
<dbReference type="Proteomes" id="UP000078431">
    <property type="component" value="Unassembled WGS sequence"/>
</dbReference>
<evidence type="ECO:0000256" key="6">
    <source>
        <dbReference type="ARBA" id="ARBA00023163"/>
    </source>
</evidence>
<comment type="caution">
    <text evidence="9">The sequence shown here is derived from an EMBL/GenBank/DDBJ whole genome shotgun (WGS) entry which is preliminary data.</text>
</comment>
<dbReference type="InterPro" id="IPR006171">
    <property type="entry name" value="TOPRIM_dom"/>
</dbReference>
<name>A0AA91EFE6_9GAMM</name>
<dbReference type="Gene3D" id="3.40.50.300">
    <property type="entry name" value="P-loop containing nucleotide triphosphate hydrolases"/>
    <property type="match status" value="1"/>
</dbReference>
<proteinExistence type="predicted"/>
<dbReference type="Pfam" id="PF13362">
    <property type="entry name" value="Toprim_3"/>
    <property type="match status" value="1"/>
</dbReference>
<evidence type="ECO:0000256" key="3">
    <source>
        <dbReference type="ARBA" id="ARBA00022679"/>
    </source>
</evidence>
<keyword evidence="3 9" id="KW-0808">Transferase</keyword>
<dbReference type="InterPro" id="IPR045455">
    <property type="entry name" value="NrS-1_pol-like_helicase"/>
</dbReference>
<evidence type="ECO:0000256" key="5">
    <source>
        <dbReference type="ARBA" id="ARBA00022705"/>
    </source>
</evidence>
<dbReference type="SUPFAM" id="SSF52540">
    <property type="entry name" value="P-loop containing nucleoside triphosphate hydrolases"/>
    <property type="match status" value="1"/>
</dbReference>
<keyword evidence="2" id="KW-0639">Primosome</keyword>
<dbReference type="GO" id="GO:0000428">
    <property type="term" value="C:DNA-directed RNA polymerase complex"/>
    <property type="evidence" value="ECO:0007669"/>
    <property type="project" value="UniProtKB-KW"/>
</dbReference>
<dbReference type="InterPro" id="IPR036977">
    <property type="entry name" value="DNA_primase_Znf_CHC2"/>
</dbReference>
<dbReference type="GO" id="GO:0008270">
    <property type="term" value="F:zinc ion binding"/>
    <property type="evidence" value="ECO:0007669"/>
    <property type="project" value="InterPro"/>
</dbReference>
<dbReference type="EMBL" id="LXEX01000044">
    <property type="protein sequence ID" value="OAT58248.1"/>
    <property type="molecule type" value="Genomic_DNA"/>
</dbReference>
<dbReference type="InterPro" id="IPR013237">
    <property type="entry name" value="Phage_T7_Gp4_N"/>
</dbReference>
<dbReference type="GO" id="GO:0004386">
    <property type="term" value="F:helicase activity"/>
    <property type="evidence" value="ECO:0007669"/>
    <property type="project" value="InterPro"/>
</dbReference>
<evidence type="ECO:0000256" key="1">
    <source>
        <dbReference type="ARBA" id="ARBA00022478"/>
    </source>
</evidence>
<evidence type="ECO:0000256" key="4">
    <source>
        <dbReference type="ARBA" id="ARBA00022695"/>
    </source>
</evidence>
<dbReference type="SMART" id="SM00778">
    <property type="entry name" value="Prim_Zn_Ribbon"/>
    <property type="match status" value="1"/>
</dbReference>
<keyword evidence="10" id="KW-1185">Reference proteome</keyword>
<dbReference type="GO" id="GO:0006269">
    <property type="term" value="P:DNA replication, synthesis of primer"/>
    <property type="evidence" value="ECO:0007669"/>
    <property type="project" value="UniProtKB-KW"/>
</dbReference>
<feature type="coiled-coil region" evidence="7">
    <location>
        <begin position="104"/>
        <end position="134"/>
    </location>
</feature>
<reference evidence="9 10" key="1">
    <citation type="submission" date="2016-04" db="EMBL/GenBank/DDBJ databases">
        <title>ATOL: Assembling a taxonomically balanced genome-scale reconstruction of the evolutionary history of the Enterobacteriaceae.</title>
        <authorList>
            <person name="Plunkett G.III."/>
            <person name="Neeno-Eckwall E.C."/>
            <person name="Glasner J.D."/>
            <person name="Perna N.T."/>
        </authorList>
    </citation>
    <scope>NUCLEOTIDE SEQUENCE [LARGE SCALE GENOMIC DNA]</scope>
    <source>
        <strain evidence="9 10">ATCC 12841</strain>
    </source>
</reference>
<dbReference type="Gene3D" id="3.40.1360.10">
    <property type="match status" value="1"/>
</dbReference>
<keyword evidence="1" id="KW-0240">DNA-directed RNA polymerase</keyword>
<dbReference type="GO" id="GO:0003677">
    <property type="term" value="F:DNA binding"/>
    <property type="evidence" value="ECO:0007669"/>
    <property type="project" value="InterPro"/>
</dbReference>
<organism evidence="9 10">
    <name type="scientific">Obesumbacterium proteus ATCC 12841</name>
    <dbReference type="NCBI Taxonomy" id="1354268"/>
    <lineage>
        <taxon>Bacteria</taxon>
        <taxon>Pseudomonadati</taxon>
        <taxon>Pseudomonadota</taxon>
        <taxon>Gammaproteobacteria</taxon>
        <taxon>Enterobacterales</taxon>
        <taxon>Hafniaceae</taxon>
        <taxon>Obesumbacterium</taxon>
    </lineage>
</organism>
<keyword evidence="7" id="KW-0175">Coiled coil</keyword>
<dbReference type="Gene3D" id="3.90.580.10">
    <property type="entry name" value="Zinc finger, CHC2-type domain"/>
    <property type="match status" value="1"/>
</dbReference>
<evidence type="ECO:0000313" key="10">
    <source>
        <dbReference type="Proteomes" id="UP000078431"/>
    </source>
</evidence>
<accession>A0AA91EFE6</accession>
<keyword evidence="5" id="KW-0235">DNA replication</keyword>
<evidence type="ECO:0000313" key="9">
    <source>
        <dbReference type="EMBL" id="OAT58248.1"/>
    </source>
</evidence>
<keyword evidence="6" id="KW-0804">Transcription</keyword>
<dbReference type="CDD" id="cd01029">
    <property type="entry name" value="TOPRIM_primases"/>
    <property type="match status" value="1"/>
</dbReference>
<dbReference type="AlphaFoldDB" id="A0AA91EFE6"/>
<protein>
    <submittedName>
        <fullName evidence="9">DNA primase</fullName>
        <ecNumber evidence="9">2.7.7.-</ecNumber>
    </submittedName>
</protein>
<dbReference type="GO" id="GO:1990077">
    <property type="term" value="C:primosome complex"/>
    <property type="evidence" value="ECO:0007669"/>
    <property type="project" value="UniProtKB-KW"/>
</dbReference>
<dbReference type="RefSeq" id="WP_061554802.1">
    <property type="nucleotide sequence ID" value="NZ_LXEX01000044.1"/>
</dbReference>
<sequence length="789" mass="86152">MRNIDFIREVTHTAAGQWQSVLSGLGIAVSDSPLRHTPCPACGGTDRFRFDDNGRGAHICNQCGAGDGLDLIKKVNGCDTTEAAQLVAEVLGIDYRTTQTDPSAAIERQALQEAERLQRELTRQELAVQDTEHRRLAFARRYAAMRQNVTQGESDYLKSKGLNGFTYQLLTDGTILLPLVDNTGVVTAAQTITSSGEKRLVVDSAKRGAFHAINAPEQPQEVILAEGLATALSVHLMRPDALTVCAVDAGNLLHAAIQMRQQHPQAQIIIAADNDFYDNQTNTGKEAADKAAIVVAGWVALPPGEHKADWNDHHQQYGLAETTSMFTNSLYQAQGESVKSTLQGISHSKQGVSKADSVSELGGGEALNSEELQALKDINRTYTHVTIGGKHRVVSLKPCQVNGMTHAFEDLSQFRNYFHHMPKIAKKSAGSAWLHWPGKNYKPDGVGFYPDVKKCPPDVFNLYSGLSVTPIDADCSPYTEHLKNVICAGDNDAYQYLIGWLAHLIQKPDEKPSVAIVMKSVPGTGKGTTVKPLLEILGQYAVHINGAGQIAGRFNSTLANKLLIFADEVTVRNRAEADKLKGIISESSVNLERKGIDAEPMPNFARLIFASNSSQTLLAGVGERRYLVLEPDPSKAQVKDYFDHLHTWVNNGGAGKLLHLLQHFDLQSFDRHRAPQTSALREEILQGLSGANLFLYTEIVKDRPFDGMARIAVSSLVDKFLFWSQEQGEIRQAAAARTLVGKAMVSMKLKSSGRPGRGDGVIYELPDSETLREAFAQSIGMGGVQRFLN</sequence>
<gene>
    <name evidence="9" type="ORF">M993_03110</name>
</gene>
<evidence type="ECO:0000256" key="7">
    <source>
        <dbReference type="SAM" id="Coils"/>
    </source>
</evidence>
<dbReference type="Pfam" id="PF19263">
    <property type="entry name" value="DUF5906"/>
    <property type="match status" value="1"/>
</dbReference>
<dbReference type="Pfam" id="PF08273">
    <property type="entry name" value="Zn_Ribbon_Prim"/>
    <property type="match status" value="1"/>
</dbReference>
<dbReference type="InterPro" id="IPR027417">
    <property type="entry name" value="P-loop_NTPase"/>
</dbReference>
<feature type="domain" description="DNA primase/helicase Gp4 N-terminal Bacteriophage T7-like" evidence="8">
    <location>
        <begin position="34"/>
        <end position="69"/>
    </location>
</feature>
<evidence type="ECO:0000256" key="2">
    <source>
        <dbReference type="ARBA" id="ARBA00022515"/>
    </source>
</evidence>